<dbReference type="STRING" id="401053.AciPR4_3134"/>
<dbReference type="Pfam" id="PF07883">
    <property type="entry name" value="Cupin_2"/>
    <property type="match status" value="1"/>
</dbReference>
<proteinExistence type="predicted"/>
<dbReference type="CDD" id="cd02209">
    <property type="entry name" value="cupin_XRE_C"/>
    <property type="match status" value="1"/>
</dbReference>
<dbReference type="GO" id="GO:0003677">
    <property type="term" value="F:DNA binding"/>
    <property type="evidence" value="ECO:0007669"/>
    <property type="project" value="UniProtKB-KW"/>
</dbReference>
<dbReference type="PROSITE" id="PS50943">
    <property type="entry name" value="HTH_CROC1"/>
    <property type="match status" value="1"/>
</dbReference>
<evidence type="ECO:0000259" key="2">
    <source>
        <dbReference type="PROSITE" id="PS50943"/>
    </source>
</evidence>
<dbReference type="PANTHER" id="PTHR46797">
    <property type="entry name" value="HTH-TYPE TRANSCRIPTIONAL REGULATOR"/>
    <property type="match status" value="1"/>
</dbReference>
<dbReference type="InterPro" id="IPR011051">
    <property type="entry name" value="RmlC_Cupin_sf"/>
</dbReference>
<dbReference type="Proteomes" id="UP000006844">
    <property type="component" value="Chromosome"/>
</dbReference>
<dbReference type="Pfam" id="PF13560">
    <property type="entry name" value="HTH_31"/>
    <property type="match status" value="1"/>
</dbReference>
<dbReference type="Gene3D" id="1.10.260.40">
    <property type="entry name" value="lambda repressor-like DNA-binding domains"/>
    <property type="match status" value="1"/>
</dbReference>
<dbReference type="AlphaFoldDB" id="E8V6U0"/>
<dbReference type="SUPFAM" id="SSF47413">
    <property type="entry name" value="lambda repressor-like DNA-binding domains"/>
    <property type="match status" value="1"/>
</dbReference>
<dbReference type="PANTHER" id="PTHR46797:SF19">
    <property type="entry name" value="BLL2473 PROTEIN"/>
    <property type="match status" value="1"/>
</dbReference>
<gene>
    <name evidence="3" type="ordered locus">AciPR4_3134</name>
</gene>
<reference evidence="3 4" key="1">
    <citation type="journal article" date="2012" name="Stand. Genomic Sci.">
        <title>Complete genome sequence of Terriglobus saanensis type strain SP1PR4(T), an Acidobacteria from tundra soil.</title>
        <authorList>
            <person name="Rawat S.R."/>
            <person name="Mannisto M.K."/>
            <person name="Starovoytov V."/>
            <person name="Goodwin L."/>
            <person name="Nolan M."/>
            <person name="Hauser L."/>
            <person name="Land M."/>
            <person name="Davenport K.W."/>
            <person name="Woyke T."/>
            <person name="Haggblom M.M."/>
        </authorList>
    </citation>
    <scope>NUCLEOTIDE SEQUENCE</scope>
    <source>
        <strain evidence="4">ATCC BAA-1853 / DSM 23119 / SP1PR4</strain>
    </source>
</reference>
<feature type="domain" description="HTH cro/C1-type" evidence="2">
    <location>
        <begin position="32"/>
        <end position="86"/>
    </location>
</feature>
<dbReference type="SMART" id="SM00530">
    <property type="entry name" value="HTH_XRE"/>
    <property type="match status" value="1"/>
</dbReference>
<protein>
    <submittedName>
        <fullName evidence="3">Helix-turn-helix domain protein</fullName>
    </submittedName>
</protein>
<accession>E8V6U0</accession>
<dbReference type="eggNOG" id="COG1396">
    <property type="taxonomic scope" value="Bacteria"/>
</dbReference>
<dbReference type="InterPro" id="IPR001387">
    <property type="entry name" value="Cro/C1-type_HTH"/>
</dbReference>
<dbReference type="CDD" id="cd00093">
    <property type="entry name" value="HTH_XRE"/>
    <property type="match status" value="1"/>
</dbReference>
<dbReference type="Gene3D" id="2.60.120.10">
    <property type="entry name" value="Jelly Rolls"/>
    <property type="match status" value="1"/>
</dbReference>
<dbReference type="KEGG" id="tsa:AciPR4_3134"/>
<sequence length="214" mass="23482">MEHPETPDLPPNTVNAANVDEVIEAKSIGSRIRSLRLRRSMGLVDLGSAAGLSASFLSQLETGRVVPTLRNLARIASVFDKDLSYFFRDEKKSFFRISRAENRIRLPAGEKSNPVLLAESMSVLIPDRSTIPCIADFLPGRTGDAFHPRSSAGLEFIYIIEGSLTVRTDQETEVLEETDSAWLDGAARREYECTSKGPAKALIITFPKDAAVAN</sequence>
<dbReference type="InterPro" id="IPR013096">
    <property type="entry name" value="Cupin_2"/>
</dbReference>
<evidence type="ECO:0000313" key="4">
    <source>
        <dbReference type="Proteomes" id="UP000006844"/>
    </source>
</evidence>
<dbReference type="InterPro" id="IPR050807">
    <property type="entry name" value="TransReg_Diox_bact_type"/>
</dbReference>
<dbReference type="GO" id="GO:0005829">
    <property type="term" value="C:cytosol"/>
    <property type="evidence" value="ECO:0007669"/>
    <property type="project" value="TreeGrafter"/>
</dbReference>
<dbReference type="InterPro" id="IPR010982">
    <property type="entry name" value="Lambda_DNA-bd_dom_sf"/>
</dbReference>
<name>E8V6U0_TERSS</name>
<organism evidence="3 4">
    <name type="scientific">Terriglobus saanensis (strain ATCC BAA-1853 / DSM 23119 / SP1PR4)</name>
    <dbReference type="NCBI Taxonomy" id="401053"/>
    <lineage>
        <taxon>Bacteria</taxon>
        <taxon>Pseudomonadati</taxon>
        <taxon>Acidobacteriota</taxon>
        <taxon>Terriglobia</taxon>
        <taxon>Terriglobales</taxon>
        <taxon>Acidobacteriaceae</taxon>
        <taxon>Terriglobus</taxon>
    </lineage>
</organism>
<dbReference type="SUPFAM" id="SSF51182">
    <property type="entry name" value="RmlC-like cupins"/>
    <property type="match status" value="1"/>
</dbReference>
<evidence type="ECO:0000313" key="3">
    <source>
        <dbReference type="EMBL" id="ADV83892.1"/>
    </source>
</evidence>
<dbReference type="HOGENOM" id="CLU_085376_3_2_0"/>
<evidence type="ECO:0000256" key="1">
    <source>
        <dbReference type="ARBA" id="ARBA00023125"/>
    </source>
</evidence>
<keyword evidence="4" id="KW-1185">Reference proteome</keyword>
<dbReference type="OrthoDB" id="9814553at2"/>
<keyword evidence="1" id="KW-0238">DNA-binding</keyword>
<dbReference type="GO" id="GO:0003700">
    <property type="term" value="F:DNA-binding transcription factor activity"/>
    <property type="evidence" value="ECO:0007669"/>
    <property type="project" value="TreeGrafter"/>
</dbReference>
<dbReference type="EMBL" id="CP002467">
    <property type="protein sequence ID" value="ADV83892.1"/>
    <property type="molecule type" value="Genomic_DNA"/>
</dbReference>
<dbReference type="RefSeq" id="WP_013569623.1">
    <property type="nucleotide sequence ID" value="NC_014963.1"/>
</dbReference>
<dbReference type="InterPro" id="IPR014710">
    <property type="entry name" value="RmlC-like_jellyroll"/>
</dbReference>